<evidence type="ECO:0000313" key="8">
    <source>
        <dbReference type="EMBL" id="GAC49046.1"/>
    </source>
</evidence>
<dbReference type="PANTHER" id="PTHR43166">
    <property type="entry name" value="AMINO ACID IMPORT ATP-BINDING PROTEIN"/>
    <property type="match status" value="1"/>
</dbReference>
<keyword evidence="9" id="KW-1185">Reference proteome</keyword>
<dbReference type="SMART" id="SM00382">
    <property type="entry name" value="AAA"/>
    <property type="match status" value="1"/>
</dbReference>
<dbReference type="Gene3D" id="3.40.50.300">
    <property type="entry name" value="P-loop containing nucleotide triphosphate hydrolases"/>
    <property type="match status" value="1"/>
</dbReference>
<organism evidence="8 9">
    <name type="scientific">Gordonia aichiensis NBRC 108223</name>
    <dbReference type="NCBI Taxonomy" id="1220583"/>
    <lineage>
        <taxon>Bacteria</taxon>
        <taxon>Bacillati</taxon>
        <taxon>Actinomycetota</taxon>
        <taxon>Actinomycetes</taxon>
        <taxon>Mycobacteriales</taxon>
        <taxon>Gordoniaceae</taxon>
        <taxon>Gordonia</taxon>
    </lineage>
</organism>
<protein>
    <submittedName>
        <fullName evidence="8">Cystine ABC transporter ATP-binding protein</fullName>
    </submittedName>
</protein>
<reference evidence="8 9" key="1">
    <citation type="submission" date="2012-12" db="EMBL/GenBank/DDBJ databases">
        <title>Whole genome shotgun sequence of Gordonia aichiensis NBRC 108223.</title>
        <authorList>
            <person name="Isaki-Nakamura S."/>
            <person name="Hosoyama A."/>
            <person name="Tsuchikane K."/>
            <person name="Ando Y."/>
            <person name="Baba S."/>
            <person name="Ohji S."/>
            <person name="Hamada M."/>
            <person name="Tamura T."/>
            <person name="Yamazoe A."/>
            <person name="Yamazaki S."/>
            <person name="Fujita N."/>
        </authorList>
    </citation>
    <scope>NUCLEOTIDE SEQUENCE [LARGE SCALE GENOMIC DNA]</scope>
    <source>
        <strain evidence="8 9">NBRC 108223</strain>
    </source>
</reference>
<dbReference type="STRING" id="1220583.GOACH_10_00130"/>
<feature type="domain" description="ABC transporter" evidence="7">
    <location>
        <begin position="24"/>
        <end position="262"/>
    </location>
</feature>
<dbReference type="SUPFAM" id="SSF52540">
    <property type="entry name" value="P-loop containing nucleoside triphosphate hydrolases"/>
    <property type="match status" value="1"/>
</dbReference>
<dbReference type="PROSITE" id="PS50893">
    <property type="entry name" value="ABC_TRANSPORTER_2"/>
    <property type="match status" value="1"/>
</dbReference>
<gene>
    <name evidence="8" type="primary">tcyC</name>
    <name evidence="8" type="ORF">GOACH_10_00130</name>
</gene>
<dbReference type="AlphaFoldDB" id="L7KKP2"/>
<comment type="subcellular location">
    <subcellularLocation>
        <location evidence="1">Cell membrane</location>
        <topology evidence="1">Peripheral membrane protein</topology>
    </subcellularLocation>
</comment>
<dbReference type="Proteomes" id="UP000010988">
    <property type="component" value="Unassembled WGS sequence"/>
</dbReference>
<dbReference type="InterPro" id="IPR027417">
    <property type="entry name" value="P-loop_NTPase"/>
</dbReference>
<keyword evidence="4" id="KW-0547">Nucleotide-binding</keyword>
<dbReference type="PIRSF" id="PIRSF039085">
    <property type="entry name" value="ABC_ATPase_HisP"/>
    <property type="match status" value="1"/>
</dbReference>
<dbReference type="InterPro" id="IPR003439">
    <property type="entry name" value="ABC_transporter-like_ATP-bd"/>
</dbReference>
<dbReference type="GO" id="GO:0005524">
    <property type="term" value="F:ATP binding"/>
    <property type="evidence" value="ECO:0007669"/>
    <property type="project" value="UniProtKB-KW"/>
</dbReference>
<keyword evidence="2" id="KW-0813">Transport</keyword>
<dbReference type="GO" id="GO:0015424">
    <property type="term" value="F:ABC-type amino acid transporter activity"/>
    <property type="evidence" value="ECO:0007669"/>
    <property type="project" value="InterPro"/>
</dbReference>
<evidence type="ECO:0000256" key="6">
    <source>
        <dbReference type="ARBA" id="ARBA00023136"/>
    </source>
</evidence>
<evidence type="ECO:0000259" key="7">
    <source>
        <dbReference type="PROSITE" id="PS50893"/>
    </source>
</evidence>
<dbReference type="InterPro" id="IPR003593">
    <property type="entry name" value="AAA+_ATPase"/>
</dbReference>
<dbReference type="InterPro" id="IPR030679">
    <property type="entry name" value="ABC_ATPase_HisP-typ"/>
</dbReference>
<comment type="caution">
    <text evidence="8">The sequence shown here is derived from an EMBL/GenBank/DDBJ whole genome shotgun (WGS) entry which is preliminary data.</text>
</comment>
<keyword evidence="6" id="KW-0472">Membrane</keyword>
<dbReference type="PROSITE" id="PS00211">
    <property type="entry name" value="ABC_TRANSPORTER_1"/>
    <property type="match status" value="1"/>
</dbReference>
<evidence type="ECO:0000256" key="1">
    <source>
        <dbReference type="ARBA" id="ARBA00004202"/>
    </source>
</evidence>
<evidence type="ECO:0000313" key="9">
    <source>
        <dbReference type="Proteomes" id="UP000010988"/>
    </source>
</evidence>
<dbReference type="Pfam" id="PF00005">
    <property type="entry name" value="ABC_tran"/>
    <property type="match status" value="1"/>
</dbReference>
<name>L7KKP2_9ACTN</name>
<keyword evidence="3" id="KW-1003">Cell membrane</keyword>
<sequence length="269" mass="29443">MTDRDQNTNRGPRTVDAASPERVVDVVGLEKSFGDNHVLRGIDFTVDRGTVTVILGPSGSGKTTILRSLNALDIPDAGVLRVGARTIDFSGQYTRADIAAYRAQSAMVFQNYNLFPHKTVLENVIEGPVVVQHRDRADAVAEAERLLASVGLDDKRDQYPHELSGGQQQRAGIVRAVALHPQVLLFDEPTSALDPELVGDVLKVLKGLAEQSWTMVVVTHEIRFAQEVADQVLFVDGGVIVERGGPDEVIAHPAEDRTRQFLRRILDPL</sequence>
<accession>L7KKP2</accession>
<dbReference type="PANTHER" id="PTHR43166:SF35">
    <property type="entry name" value="L-CYSTINE IMPORT ATP-BINDING PROTEIN TCYN"/>
    <property type="match status" value="1"/>
</dbReference>
<evidence type="ECO:0000256" key="2">
    <source>
        <dbReference type="ARBA" id="ARBA00022448"/>
    </source>
</evidence>
<dbReference type="EMBL" id="BANR01000010">
    <property type="protein sequence ID" value="GAC49046.1"/>
    <property type="molecule type" value="Genomic_DNA"/>
</dbReference>
<evidence type="ECO:0000256" key="3">
    <source>
        <dbReference type="ARBA" id="ARBA00022475"/>
    </source>
</evidence>
<evidence type="ECO:0000256" key="4">
    <source>
        <dbReference type="ARBA" id="ARBA00022741"/>
    </source>
</evidence>
<dbReference type="GO" id="GO:0016887">
    <property type="term" value="F:ATP hydrolysis activity"/>
    <property type="evidence" value="ECO:0007669"/>
    <property type="project" value="InterPro"/>
</dbReference>
<dbReference type="InterPro" id="IPR050086">
    <property type="entry name" value="MetN_ABC_transporter-like"/>
</dbReference>
<keyword evidence="5 8" id="KW-0067">ATP-binding</keyword>
<dbReference type="eggNOG" id="COG1126">
    <property type="taxonomic scope" value="Bacteria"/>
</dbReference>
<proteinExistence type="predicted"/>
<dbReference type="InterPro" id="IPR017871">
    <property type="entry name" value="ABC_transporter-like_CS"/>
</dbReference>
<dbReference type="RefSeq" id="WP_005174863.1">
    <property type="nucleotide sequence ID" value="NZ_BANR01000010.1"/>
</dbReference>
<dbReference type="GO" id="GO:0005886">
    <property type="term" value="C:plasma membrane"/>
    <property type="evidence" value="ECO:0007669"/>
    <property type="project" value="UniProtKB-SubCell"/>
</dbReference>
<evidence type="ECO:0000256" key="5">
    <source>
        <dbReference type="ARBA" id="ARBA00022840"/>
    </source>
</evidence>